<keyword evidence="4" id="KW-0493">Microtubule</keyword>
<keyword evidence="9" id="KW-0969">Cilium</keyword>
<protein>
    <submittedName>
        <fullName evidence="14">Dynein heavy chain family protein</fullName>
    </submittedName>
</protein>
<proteinExistence type="predicted"/>
<dbReference type="GO" id="GO:0005929">
    <property type="term" value="C:cilium"/>
    <property type="evidence" value="ECO:0007669"/>
    <property type="project" value="UniProtKB-SubCell"/>
</dbReference>
<dbReference type="Proteomes" id="UP000284452">
    <property type="component" value="Unassembled WGS sequence"/>
</dbReference>
<dbReference type="GO" id="GO:0005874">
    <property type="term" value="C:microtubule"/>
    <property type="evidence" value="ECO:0007669"/>
    <property type="project" value="UniProtKB-KW"/>
</dbReference>
<keyword evidence="7" id="KW-0243">Dynein</keyword>
<dbReference type="GO" id="GO:0045505">
    <property type="term" value="F:dynein intermediate chain binding"/>
    <property type="evidence" value="ECO:0007669"/>
    <property type="project" value="InterPro"/>
</dbReference>
<reference evidence="14 15" key="1">
    <citation type="submission" date="2017-10" db="EMBL/GenBank/DDBJ databases">
        <authorList>
            <person name="Sibley D."/>
            <person name="Venepally P."/>
            <person name="Karamycheva S."/>
            <person name="Hadjithomas M."/>
            <person name="Khan A."/>
            <person name="Brunk B."/>
            <person name="Roos D."/>
            <person name="Caler E."/>
            <person name="Lorenzi H."/>
        </authorList>
    </citation>
    <scope>NUCLEOTIDE SEQUENCE [LARGE SCALE GENOMIC DNA]</scope>
    <source>
        <strain evidence="14 15">CAST</strain>
    </source>
</reference>
<evidence type="ECO:0000313" key="15">
    <source>
        <dbReference type="Proteomes" id="UP000284452"/>
    </source>
</evidence>
<dbReference type="InterPro" id="IPR027417">
    <property type="entry name" value="P-loop_NTPase"/>
</dbReference>
<evidence type="ECO:0000256" key="3">
    <source>
        <dbReference type="ARBA" id="ARBA00022490"/>
    </source>
</evidence>
<evidence type="ECO:0000256" key="11">
    <source>
        <dbReference type="ARBA" id="ARBA00023212"/>
    </source>
</evidence>
<dbReference type="GO" id="GO:0007018">
    <property type="term" value="P:microtubule-based movement"/>
    <property type="evidence" value="ECO:0007669"/>
    <property type="project" value="InterPro"/>
</dbReference>
<keyword evidence="3" id="KW-0963">Cytoplasm</keyword>
<feature type="non-terminal residue" evidence="14">
    <location>
        <position position="383"/>
    </location>
</feature>
<dbReference type="Gene3D" id="1.10.8.710">
    <property type="match status" value="1"/>
</dbReference>
<accession>A0A425I110</accession>
<organism evidence="14 15">
    <name type="scientific">Toxoplasma gondii CAST</name>
    <dbReference type="NCBI Taxonomy" id="943122"/>
    <lineage>
        <taxon>Eukaryota</taxon>
        <taxon>Sar</taxon>
        <taxon>Alveolata</taxon>
        <taxon>Apicomplexa</taxon>
        <taxon>Conoidasida</taxon>
        <taxon>Coccidia</taxon>
        <taxon>Eucoccidiorida</taxon>
        <taxon>Eimeriorina</taxon>
        <taxon>Sarcocystidae</taxon>
        <taxon>Toxoplasma</taxon>
    </lineage>
</organism>
<comment type="subcellular location">
    <subcellularLocation>
        <location evidence="1">Cell projection</location>
        <location evidence="1">Cilium</location>
    </subcellularLocation>
    <subcellularLocation>
        <location evidence="2">Cytoplasm</location>
        <location evidence="2">Cytoskeleton</location>
    </subcellularLocation>
</comment>
<dbReference type="GO" id="GO:0005524">
    <property type="term" value="F:ATP binding"/>
    <property type="evidence" value="ECO:0007669"/>
    <property type="project" value="UniProtKB-KW"/>
</dbReference>
<dbReference type="EMBL" id="AHIV02000851">
    <property type="protein sequence ID" value="RQX72355.1"/>
    <property type="molecule type" value="Genomic_DNA"/>
</dbReference>
<dbReference type="AlphaFoldDB" id="A0A425I110"/>
<evidence type="ECO:0000256" key="5">
    <source>
        <dbReference type="ARBA" id="ARBA00022741"/>
    </source>
</evidence>
<evidence type="ECO:0000256" key="9">
    <source>
        <dbReference type="ARBA" id="ARBA00023069"/>
    </source>
</evidence>
<dbReference type="GO" id="GO:0051959">
    <property type="term" value="F:dynein light intermediate chain binding"/>
    <property type="evidence" value="ECO:0007669"/>
    <property type="project" value="InterPro"/>
</dbReference>
<evidence type="ECO:0000256" key="7">
    <source>
        <dbReference type="ARBA" id="ARBA00023017"/>
    </source>
</evidence>
<dbReference type="SUPFAM" id="SSF52540">
    <property type="entry name" value="P-loop containing nucleoside triphosphate hydrolases"/>
    <property type="match status" value="1"/>
</dbReference>
<name>A0A425I110_TOXGO</name>
<dbReference type="PANTHER" id="PTHR22878:SF63">
    <property type="entry name" value="DYNEIN AXONEMAL HEAVY CHAIN 10"/>
    <property type="match status" value="1"/>
</dbReference>
<keyword evidence="12" id="KW-0966">Cell projection</keyword>
<keyword evidence="11" id="KW-0206">Cytoskeleton</keyword>
<keyword evidence="8" id="KW-0175">Coiled coil</keyword>
<dbReference type="Gene3D" id="3.40.50.300">
    <property type="entry name" value="P-loop containing nucleotide triphosphate hydrolases"/>
    <property type="match status" value="1"/>
</dbReference>
<keyword evidence="6" id="KW-0067">ATP-binding</keyword>
<evidence type="ECO:0000313" key="14">
    <source>
        <dbReference type="EMBL" id="RQX72355.1"/>
    </source>
</evidence>
<feature type="domain" description="Dynein heavy chain hydrolytic ATP-binding dynein motor region" evidence="13">
    <location>
        <begin position="1"/>
        <end position="184"/>
    </location>
</feature>
<evidence type="ECO:0000256" key="2">
    <source>
        <dbReference type="ARBA" id="ARBA00004245"/>
    </source>
</evidence>
<evidence type="ECO:0000256" key="10">
    <source>
        <dbReference type="ARBA" id="ARBA00023175"/>
    </source>
</evidence>
<dbReference type="VEuPathDB" id="ToxoDB:TGCAST_309980C"/>
<evidence type="ECO:0000259" key="13">
    <source>
        <dbReference type="Pfam" id="PF12774"/>
    </source>
</evidence>
<gene>
    <name evidence="14" type="ORF">TGCAST_309980C</name>
</gene>
<dbReference type="InterPro" id="IPR043157">
    <property type="entry name" value="Dynein_AAA1S"/>
</dbReference>
<evidence type="ECO:0000256" key="1">
    <source>
        <dbReference type="ARBA" id="ARBA00004138"/>
    </source>
</evidence>
<comment type="caution">
    <text evidence="14">The sequence shown here is derived from an EMBL/GenBank/DDBJ whole genome shotgun (WGS) entry which is preliminary data.</text>
</comment>
<keyword evidence="10" id="KW-0505">Motor protein</keyword>
<dbReference type="InterPro" id="IPR026983">
    <property type="entry name" value="DHC"/>
</dbReference>
<evidence type="ECO:0000256" key="12">
    <source>
        <dbReference type="ARBA" id="ARBA00023273"/>
    </source>
</evidence>
<feature type="non-terminal residue" evidence="14">
    <location>
        <position position="1"/>
    </location>
</feature>
<evidence type="ECO:0000256" key="8">
    <source>
        <dbReference type="ARBA" id="ARBA00023054"/>
    </source>
</evidence>
<dbReference type="GO" id="GO:0030286">
    <property type="term" value="C:dynein complex"/>
    <property type="evidence" value="ECO:0007669"/>
    <property type="project" value="UniProtKB-KW"/>
</dbReference>
<dbReference type="InterPro" id="IPR035699">
    <property type="entry name" value="AAA_6"/>
</dbReference>
<keyword evidence="5" id="KW-0547">Nucleotide-binding</keyword>
<dbReference type="FunFam" id="1.10.8.710:FF:000001">
    <property type="entry name" value="Dynein axonemal heavy chain 2"/>
    <property type="match status" value="1"/>
</dbReference>
<evidence type="ECO:0000256" key="4">
    <source>
        <dbReference type="ARBA" id="ARBA00022701"/>
    </source>
</evidence>
<evidence type="ECO:0000256" key="6">
    <source>
        <dbReference type="ARBA" id="ARBA00022840"/>
    </source>
</evidence>
<sequence length="383" mass="42814">SELPDNLKALFRPVTMIVPDLVMICENMLISEGFVQARALARKMTVLYTLAKAQLSKQHFYDFALRALKAALVTAGAFRSASPELPEEVILMRALRDMNIPKLVKQDVPLFLGLLGDLFPGLECPQGGNSQLKQAVEEELTSKGFRSKYADLFDLQVNKVIQLYETMESRHATMLVGPTGGGKTVIIHTLAAAQKAAFDRVVKLFVMNPKAQSTNELYGVLDPVSRDWTDGLLSKIFRDVNQPLHAGKSERRYVVFDGDVDAVWVENMNSVMDDNRLLTLSNGERIRLEKHCALLFEVDDLQYASPATISRCGMVYVDPRNLGVGPFFDKWVRVKNSEATAETLDYLFDKYIPACIDFCFKQKRTDDLGAAPSLAIPRTDLNL</sequence>
<dbReference type="PANTHER" id="PTHR22878">
    <property type="entry name" value="DYNEIN HEAVY CHAIN 6, AXONEMAL-LIKE-RELATED"/>
    <property type="match status" value="1"/>
</dbReference>
<dbReference type="Pfam" id="PF12774">
    <property type="entry name" value="AAA_6"/>
    <property type="match status" value="1"/>
</dbReference>